<protein>
    <submittedName>
        <fullName evidence="2">Uncharacterized protein</fullName>
    </submittedName>
</protein>
<dbReference type="STRING" id="94208.A0A2S4KVJ4"/>
<gene>
    <name evidence="2" type="ORF">TPAR_05587</name>
</gene>
<dbReference type="Proteomes" id="UP000237481">
    <property type="component" value="Unassembled WGS sequence"/>
</dbReference>
<evidence type="ECO:0000256" key="1">
    <source>
        <dbReference type="SAM" id="MobiDB-lite"/>
    </source>
</evidence>
<sequence>MSPQESRNFYYNTIRDASTLARASQGQPALETLLRSGWKSAVSQWGREQLLAHRVVCSEPSVWLALLNGLFRDPGTAHECIAELVKGPASIDALKHSSEPQIVQRHQPDSVGYVWAALLPFLRAAARSDPPAASTPSTPKQKRERKAPERYGGGVPSDQADLGSSPDYKQRPTTSGSHSSFSSVGYMDKLEAPLLEDATIRVTSSFSRCVLNYGQPMDKREPFLEYRDERLTYSYKLGAQEVHAVDDGGIQVFEPGLRKWYQVAQLEGKRAFQKITDGVADITDELLGQMVGEALALQQNSQRTKQNNIRTDFVTILAATHCVRLFHFHIPVDYIESYNNLSSTGPGQAALKGVLRANSTPWLDIKLMDHRKIIASHILALVAWANQELA</sequence>
<dbReference type="EMBL" id="PKSG01000564">
    <property type="protein sequence ID" value="POR34194.1"/>
    <property type="molecule type" value="Genomic_DNA"/>
</dbReference>
<dbReference type="OrthoDB" id="4923338at2759"/>
<feature type="compositionally biased region" description="Low complexity" evidence="1">
    <location>
        <begin position="128"/>
        <end position="139"/>
    </location>
</feature>
<reference evidence="2 3" key="1">
    <citation type="submission" date="2018-01" db="EMBL/GenBank/DDBJ databases">
        <title>Harnessing the power of phylogenomics to disentangle the directionality and signatures of interkingdom host jumping in the parasitic fungal genus Tolypocladium.</title>
        <authorList>
            <person name="Quandt C.A."/>
            <person name="Patterson W."/>
            <person name="Spatafora J.W."/>
        </authorList>
    </citation>
    <scope>NUCLEOTIDE SEQUENCE [LARGE SCALE GENOMIC DNA]</scope>
    <source>
        <strain evidence="2 3">NRBC 100945</strain>
    </source>
</reference>
<comment type="caution">
    <text evidence="2">The sequence shown here is derived from an EMBL/GenBank/DDBJ whole genome shotgun (WGS) entry which is preliminary data.</text>
</comment>
<feature type="region of interest" description="Disordered" evidence="1">
    <location>
        <begin position="128"/>
        <end position="182"/>
    </location>
</feature>
<name>A0A2S4KVJ4_9HYPO</name>
<evidence type="ECO:0000313" key="2">
    <source>
        <dbReference type="EMBL" id="POR34194.1"/>
    </source>
</evidence>
<accession>A0A2S4KVJ4</accession>
<proteinExistence type="predicted"/>
<evidence type="ECO:0000313" key="3">
    <source>
        <dbReference type="Proteomes" id="UP000237481"/>
    </source>
</evidence>
<organism evidence="2 3">
    <name type="scientific">Tolypocladium paradoxum</name>
    <dbReference type="NCBI Taxonomy" id="94208"/>
    <lineage>
        <taxon>Eukaryota</taxon>
        <taxon>Fungi</taxon>
        <taxon>Dikarya</taxon>
        <taxon>Ascomycota</taxon>
        <taxon>Pezizomycotina</taxon>
        <taxon>Sordariomycetes</taxon>
        <taxon>Hypocreomycetidae</taxon>
        <taxon>Hypocreales</taxon>
        <taxon>Ophiocordycipitaceae</taxon>
        <taxon>Tolypocladium</taxon>
    </lineage>
</organism>
<keyword evidence="3" id="KW-1185">Reference proteome</keyword>
<dbReference type="AlphaFoldDB" id="A0A2S4KVJ4"/>